<dbReference type="UniPathway" id="UPA00143"/>
<dbReference type="PANTHER" id="PTHR13931">
    <property type="entry name" value="UBIQUITINATION FACTOR E4"/>
    <property type="match status" value="1"/>
</dbReference>
<dbReference type="OrthoDB" id="20295at2759"/>
<evidence type="ECO:0000256" key="8">
    <source>
        <dbReference type="ARBA" id="ARBA00022679"/>
    </source>
</evidence>
<keyword evidence="13" id="KW-1185">Reference proteome</keyword>
<name>A0A2A2KEJ3_9BILA</name>
<dbReference type="SUPFAM" id="SSF57850">
    <property type="entry name" value="RING/U-box"/>
    <property type="match status" value="1"/>
</dbReference>
<dbReference type="SMART" id="SM00504">
    <property type="entry name" value="Ubox"/>
    <property type="match status" value="1"/>
</dbReference>
<dbReference type="Pfam" id="PF04564">
    <property type="entry name" value="U-box"/>
    <property type="match status" value="1"/>
</dbReference>
<feature type="domain" description="U-box" evidence="11">
    <location>
        <begin position="768"/>
        <end position="841"/>
    </location>
</feature>
<gene>
    <name evidence="12" type="ORF">WR25_00072</name>
</gene>
<dbReference type="InterPro" id="IPR045132">
    <property type="entry name" value="UBE4"/>
</dbReference>
<evidence type="ECO:0000256" key="5">
    <source>
        <dbReference type="ARBA" id="ARBA00007434"/>
    </source>
</evidence>
<keyword evidence="8" id="KW-0808">Transferase</keyword>
<reference evidence="12 13" key="1">
    <citation type="journal article" date="2017" name="Curr. Biol.">
        <title>Genome architecture and evolution of a unichromosomal asexual nematode.</title>
        <authorList>
            <person name="Fradin H."/>
            <person name="Zegar C."/>
            <person name="Gutwein M."/>
            <person name="Lucas J."/>
            <person name="Kovtun M."/>
            <person name="Corcoran D."/>
            <person name="Baugh L.R."/>
            <person name="Kiontke K."/>
            <person name="Gunsalus K."/>
            <person name="Fitch D.H."/>
            <person name="Piano F."/>
        </authorList>
    </citation>
    <scope>NUCLEOTIDE SEQUENCE [LARGE SCALE GENOMIC DNA]</scope>
    <source>
        <strain evidence="12">PF1309</strain>
    </source>
</reference>
<evidence type="ECO:0000256" key="3">
    <source>
        <dbReference type="ARBA" id="ARBA00004496"/>
    </source>
</evidence>
<evidence type="ECO:0000313" key="13">
    <source>
        <dbReference type="Proteomes" id="UP000218231"/>
    </source>
</evidence>
<comment type="caution">
    <text evidence="12">The sequence shown here is derived from an EMBL/GenBank/DDBJ whole genome shotgun (WGS) entry which is preliminary data.</text>
</comment>
<comment type="pathway">
    <text evidence="4">Protein modification; protein ubiquitination.</text>
</comment>
<dbReference type="GO" id="GO:0005737">
    <property type="term" value="C:cytoplasm"/>
    <property type="evidence" value="ECO:0007669"/>
    <property type="project" value="UniProtKB-SubCell"/>
</dbReference>
<dbReference type="AlphaFoldDB" id="A0A2A2KEJ3"/>
<dbReference type="PANTHER" id="PTHR13931:SF2">
    <property type="entry name" value="UBIQUITIN CONJUGATION FACTOR E4 B"/>
    <property type="match status" value="1"/>
</dbReference>
<evidence type="ECO:0000313" key="12">
    <source>
        <dbReference type="EMBL" id="PAV72259.1"/>
    </source>
</evidence>
<dbReference type="Proteomes" id="UP000218231">
    <property type="component" value="Unassembled WGS sequence"/>
</dbReference>
<evidence type="ECO:0000256" key="9">
    <source>
        <dbReference type="ARBA" id="ARBA00022786"/>
    </source>
</evidence>
<dbReference type="Gene3D" id="3.30.40.10">
    <property type="entry name" value="Zinc/RING finger domain, C3HC4 (zinc finger)"/>
    <property type="match status" value="1"/>
</dbReference>
<sequence length="846" mass="99190">MSFLLNTNIICSRYSGERARYVLTLKLYDNMLSEALFSSIINHCTNPEVCDAEALSDIFDPILTQQRRSILQIPFWKNEDRFVSLIFDLLNRLLSVKLGNGRRPICDLLVNRPDFHVKTVTNHAGREFTDLSFLGAFFSYGLPFEERDAALCTKYFEGNVGSSPEAELMQMKNYQSRQQSIARKIHSIIHPLVVNGSTRTPILKWIATAIEKSEKRRQMRSELVKYGTHRFFFYLQSVLYDLSSKIELDKVNPKYPFQGNSLIDIKEKTRMKMMQKEAEEYEKQFMDVTAEEKFTTICFFLTMHCADITLPPALEKLRSIKRHLYELKERIESHKTAIENEPNPTDRRRKKMDMEYRSMIDSAKRINRIRLCYETYIKDPQYQELAIAFAHKQLSLLMAAVPLDFAQSALVSSLPEDAPELFRAYPEFYLEDLLNLYTYDIKNIYPLLAQNPEWAGHVMVLFCCMHFFNNPFLTAKLVEVLTLITTVVTGNAQLWMYVTSQPLARKFFVPALIKFYSEVETGVDFYEKFSIRRNIQVIFKSLWESYEYRSTIITLATECGQDFIRYSNMIINDATFLLDESLAGLKKIHDIEQLMDRRIEWETMNPEERQRKFEAMDEAKRNVRSWLFYANDTLELMLNLTQDAPAPFEKNVLGERLASMLNHNIKQLCGKNCIELKVKDAISRYHWNPKEFTRQVIDIYLNIATDKFAEFVAYDERTYTPQMMREVLDRIRNHQIVSANNAERFSNFIQKVESLYNAKAQEDEEWDDAPEEFKDSIMCSIMEDPVQLPSGQICDRKVISRHLLTTPQNPFNRQPLSESELVDVPELKERIRKWKAEKRAARMDTN</sequence>
<dbReference type="GO" id="GO:0005634">
    <property type="term" value="C:nucleus"/>
    <property type="evidence" value="ECO:0007669"/>
    <property type="project" value="UniProtKB-SubCell"/>
</dbReference>
<dbReference type="FunFam" id="3.30.40.10:FF:000055">
    <property type="entry name" value="Ubiquitin conjugation factor e4 a"/>
    <property type="match status" value="1"/>
</dbReference>
<evidence type="ECO:0000256" key="7">
    <source>
        <dbReference type="ARBA" id="ARBA00022490"/>
    </source>
</evidence>
<organism evidence="12 13">
    <name type="scientific">Diploscapter pachys</name>
    <dbReference type="NCBI Taxonomy" id="2018661"/>
    <lineage>
        <taxon>Eukaryota</taxon>
        <taxon>Metazoa</taxon>
        <taxon>Ecdysozoa</taxon>
        <taxon>Nematoda</taxon>
        <taxon>Chromadorea</taxon>
        <taxon>Rhabditida</taxon>
        <taxon>Rhabditina</taxon>
        <taxon>Rhabditomorpha</taxon>
        <taxon>Rhabditoidea</taxon>
        <taxon>Rhabditidae</taxon>
        <taxon>Diploscapter</taxon>
    </lineage>
</organism>
<dbReference type="InterPro" id="IPR003613">
    <property type="entry name" value="Ubox_domain"/>
</dbReference>
<comment type="subcellular location">
    <subcellularLocation>
        <location evidence="3">Cytoplasm</location>
    </subcellularLocation>
    <subcellularLocation>
        <location evidence="2">Nucleus</location>
    </subcellularLocation>
</comment>
<evidence type="ECO:0000259" key="11">
    <source>
        <dbReference type="PROSITE" id="PS51698"/>
    </source>
</evidence>
<keyword evidence="9" id="KW-0833">Ubl conjugation pathway</keyword>
<comment type="catalytic activity">
    <reaction evidence="1">
        <text>S-ubiquitinyl-[E2 ubiquitin-conjugating enzyme]-L-cysteine + [acceptor protein]-L-lysine = [E2 ubiquitin-conjugating enzyme]-L-cysteine + N(6)-ubiquitinyl-[acceptor protein]-L-lysine.</text>
        <dbReference type="EC" id="2.3.2.27"/>
    </reaction>
</comment>
<dbReference type="CDD" id="cd16658">
    <property type="entry name" value="RING-Ubox_UBE4B"/>
    <property type="match status" value="1"/>
</dbReference>
<evidence type="ECO:0000256" key="4">
    <source>
        <dbReference type="ARBA" id="ARBA00004906"/>
    </source>
</evidence>
<dbReference type="GO" id="GO:0034450">
    <property type="term" value="F:ubiquitin-ubiquitin ligase activity"/>
    <property type="evidence" value="ECO:0007669"/>
    <property type="project" value="InterPro"/>
</dbReference>
<evidence type="ECO:0000256" key="1">
    <source>
        <dbReference type="ARBA" id="ARBA00000900"/>
    </source>
</evidence>
<proteinExistence type="inferred from homology"/>
<accession>A0A2A2KEJ3</accession>
<keyword evidence="10" id="KW-0539">Nucleus</keyword>
<dbReference type="GO" id="GO:0000209">
    <property type="term" value="P:protein polyubiquitination"/>
    <property type="evidence" value="ECO:0007669"/>
    <property type="project" value="TreeGrafter"/>
</dbReference>
<keyword evidence="7" id="KW-0963">Cytoplasm</keyword>
<protein>
    <recommendedName>
        <fullName evidence="6">RING-type E3 ubiquitin transferase</fullName>
        <ecNumber evidence="6">2.3.2.27</ecNumber>
    </recommendedName>
</protein>
<dbReference type="STRING" id="2018661.A0A2A2KEJ3"/>
<evidence type="ECO:0000256" key="10">
    <source>
        <dbReference type="ARBA" id="ARBA00023242"/>
    </source>
</evidence>
<dbReference type="InterPro" id="IPR019474">
    <property type="entry name" value="Ub_conjug_fac_E4_core"/>
</dbReference>
<dbReference type="GO" id="GO:0036503">
    <property type="term" value="P:ERAD pathway"/>
    <property type="evidence" value="ECO:0007669"/>
    <property type="project" value="InterPro"/>
</dbReference>
<dbReference type="GO" id="GO:0006511">
    <property type="term" value="P:ubiquitin-dependent protein catabolic process"/>
    <property type="evidence" value="ECO:0007669"/>
    <property type="project" value="InterPro"/>
</dbReference>
<evidence type="ECO:0000256" key="6">
    <source>
        <dbReference type="ARBA" id="ARBA00012483"/>
    </source>
</evidence>
<dbReference type="InterPro" id="IPR013083">
    <property type="entry name" value="Znf_RING/FYVE/PHD"/>
</dbReference>
<dbReference type="EMBL" id="LIAE01008837">
    <property type="protein sequence ID" value="PAV72259.1"/>
    <property type="molecule type" value="Genomic_DNA"/>
</dbReference>
<comment type="similarity">
    <text evidence="5">Belongs to the ubiquitin conjugation factor E4 family.</text>
</comment>
<evidence type="ECO:0000256" key="2">
    <source>
        <dbReference type="ARBA" id="ARBA00004123"/>
    </source>
</evidence>
<dbReference type="PROSITE" id="PS51698">
    <property type="entry name" value="U_BOX"/>
    <property type="match status" value="1"/>
</dbReference>
<dbReference type="GO" id="GO:0000151">
    <property type="term" value="C:ubiquitin ligase complex"/>
    <property type="evidence" value="ECO:0007669"/>
    <property type="project" value="InterPro"/>
</dbReference>
<dbReference type="Pfam" id="PF10408">
    <property type="entry name" value="Ufd2P_core"/>
    <property type="match status" value="1"/>
</dbReference>
<dbReference type="EC" id="2.3.2.27" evidence="6"/>